<keyword evidence="1" id="KW-0732">Signal</keyword>
<dbReference type="NCBIfam" id="TIGR04549">
    <property type="entry name" value="LP_HExxH_w_tonB"/>
    <property type="match status" value="1"/>
</dbReference>
<keyword evidence="3" id="KW-1185">Reference proteome</keyword>
<reference evidence="2 3" key="1">
    <citation type="submission" date="2021-05" db="EMBL/GenBank/DDBJ databases">
        <title>A Polyphasic approach of four new species of the genus Ohtaekwangia: Ohtaekwangia histidinii sp. nov., Ohtaekwangia cretensis sp. nov., Ohtaekwangia indiensis sp. nov., Ohtaekwangia reichenbachii sp. nov. from diverse environment.</title>
        <authorList>
            <person name="Octaviana S."/>
        </authorList>
    </citation>
    <scope>NUCLEOTIDE SEQUENCE [LARGE SCALE GENOMIC DNA]</scope>
    <source>
        <strain evidence="2 3">PWU20</strain>
    </source>
</reference>
<dbReference type="Pfam" id="PF15890">
    <property type="entry name" value="Peptidase_Mx1"/>
    <property type="match status" value="1"/>
</dbReference>
<proteinExistence type="predicted"/>
<gene>
    <name evidence="2" type="ORF">KK060_10905</name>
</gene>
<evidence type="ECO:0000313" key="3">
    <source>
        <dbReference type="Proteomes" id="UP000772618"/>
    </source>
</evidence>
<comment type="caution">
    <text evidence="2">The sequence shown here is derived from an EMBL/GenBank/DDBJ whole genome shotgun (WGS) entry which is preliminary data.</text>
</comment>
<evidence type="ECO:0000313" key="2">
    <source>
        <dbReference type="EMBL" id="MBT1703792.1"/>
    </source>
</evidence>
<evidence type="ECO:0000256" key="1">
    <source>
        <dbReference type="SAM" id="SignalP"/>
    </source>
</evidence>
<dbReference type="EMBL" id="JAHESD010000020">
    <property type="protein sequence ID" value="MBT1703792.1"/>
    <property type="molecule type" value="Genomic_DNA"/>
</dbReference>
<feature type="signal peptide" evidence="1">
    <location>
        <begin position="1"/>
        <end position="19"/>
    </location>
</feature>
<protein>
    <submittedName>
        <fullName evidence="2">Zinc-binding metallopeptidase</fullName>
    </submittedName>
</protein>
<name>A0ABS5VSL3_9BACT</name>
<organism evidence="2 3">
    <name type="scientific">Chryseosolibacter indicus</name>
    <dbReference type="NCBI Taxonomy" id="2782351"/>
    <lineage>
        <taxon>Bacteria</taxon>
        <taxon>Pseudomonadati</taxon>
        <taxon>Bacteroidota</taxon>
        <taxon>Cytophagia</taxon>
        <taxon>Cytophagales</taxon>
        <taxon>Chryseotaleaceae</taxon>
        <taxon>Chryseosolibacter</taxon>
    </lineage>
</organism>
<sequence length="452" mass="51650">MRCTKYILSTLVLALMALACEDAYNDKVDPSKTDYLGNEEPQTTELDTWLLNSFTYPFNIEVKYRWDASEGDIYRTLVPPKVSQIKPVMETVNDVWITPYSEIAGGTFIKTYCPKQFLLVGSAHYNPDGTFTLGTAEGGRKVVLYVVNNFSPTERSALKTMMHIVHHEFGHILNQKVSYPSAFRDITAGLYTSDWRFNSVTQARANGFITNYAMASPDEDFVEMVATMLIEGREGYEAILECETNAPSLEMLRKKEQLVVQYYKEAFNIDFYGLQSKVQEAINELAPPQGGPEELPPLFDVWGYGKEKTSVRFDLSTLNQPAEFTGRFNQDNRVLHNNGLALDYNFKMSFTAEDELALRIYYYNLNDENRVYQQANFYYTLIQRDDGSIIISASFADENGYYLEGLKATALPSFFANRTFTIDWLQTCSDEVYVGFHLKDNPETFCYGMLEN</sequence>
<feature type="chain" id="PRO_5046229168" evidence="1">
    <location>
        <begin position="20"/>
        <end position="452"/>
    </location>
</feature>
<accession>A0ABS5VSL3</accession>
<dbReference type="RefSeq" id="WP_254153754.1">
    <property type="nucleotide sequence ID" value="NZ_JAHESD010000020.1"/>
</dbReference>
<dbReference type="Gene3D" id="3.40.390.70">
    <property type="match status" value="1"/>
</dbReference>
<dbReference type="Proteomes" id="UP000772618">
    <property type="component" value="Unassembled WGS sequence"/>
</dbReference>
<dbReference type="PROSITE" id="PS51257">
    <property type="entry name" value="PROKAR_LIPOPROTEIN"/>
    <property type="match status" value="1"/>
</dbReference>
<dbReference type="InterPro" id="IPR030890">
    <property type="entry name" value="LP_HExxH_w_TonB"/>
</dbReference>